<evidence type="ECO:0000313" key="2">
    <source>
        <dbReference type="EMBL" id="HHF58345.1"/>
    </source>
</evidence>
<protein>
    <submittedName>
        <fullName evidence="2">Uncharacterized protein</fullName>
    </submittedName>
</protein>
<gene>
    <name evidence="2" type="ORF">ENL41_02850</name>
</gene>
<accession>A0A7C5I4T0</accession>
<evidence type="ECO:0000256" key="1">
    <source>
        <dbReference type="SAM" id="MobiDB-lite"/>
    </source>
</evidence>
<comment type="caution">
    <text evidence="2">The sequence shown here is derived from an EMBL/GenBank/DDBJ whole genome shotgun (WGS) entry which is preliminary data.</text>
</comment>
<dbReference type="AlphaFoldDB" id="A0A7C5I4T0"/>
<feature type="region of interest" description="Disordered" evidence="1">
    <location>
        <begin position="1"/>
        <end position="79"/>
    </location>
</feature>
<sequence>MDNRKTYKGLSNTNQKNRNKKTVTIGSLMEEGGNQKSTKGKGSMVKASSPKLPVQENGYRRTCPGLGSPALKKRRRRQRKRGSFSELISLIQMGVIKPPYIFSKYSAWQRGYGFEPLNEKRANTEAHHIDDVHVVFIDRDIHRKFATQDKNEHRELIEKYILNYIQV</sequence>
<proteinExistence type="predicted"/>
<name>A0A7C5I4T0_UNCW3</name>
<reference evidence="2" key="1">
    <citation type="journal article" date="2020" name="mSystems">
        <title>Genome- and Community-Level Interaction Insights into Carbon Utilization and Element Cycling Functions of Hydrothermarchaeota in Hydrothermal Sediment.</title>
        <authorList>
            <person name="Zhou Z."/>
            <person name="Liu Y."/>
            <person name="Xu W."/>
            <person name="Pan J."/>
            <person name="Luo Z.H."/>
            <person name="Li M."/>
        </authorList>
    </citation>
    <scope>NUCLEOTIDE SEQUENCE [LARGE SCALE GENOMIC DNA]</scope>
    <source>
        <strain evidence="2">HyVt-94</strain>
    </source>
</reference>
<organism evidence="2">
    <name type="scientific">candidate division WOR-3 bacterium</name>
    <dbReference type="NCBI Taxonomy" id="2052148"/>
    <lineage>
        <taxon>Bacteria</taxon>
        <taxon>Bacteria division WOR-3</taxon>
    </lineage>
</organism>
<dbReference type="EMBL" id="DRTV01000200">
    <property type="protein sequence ID" value="HHF58345.1"/>
    <property type="molecule type" value="Genomic_DNA"/>
</dbReference>
<dbReference type="Proteomes" id="UP000886014">
    <property type="component" value="Unassembled WGS sequence"/>
</dbReference>